<gene>
    <name evidence="1" type="ORF">HG263_16615</name>
</gene>
<dbReference type="Proteomes" id="UP000586305">
    <property type="component" value="Unassembled WGS sequence"/>
</dbReference>
<accession>A0A849VI51</accession>
<sequence>MQFIDGGLYIETEQDTPHLHQEEPSLLGFELHNSKATHYVPNTPNTLLFFDGDKETAANASFALLSDTSIEEQNVLAEHYFNTYMHGTGEIRSEWVIATLRDPQSESTLPDQLGLFEIHGDHFHQEQTFAPKCPALHGSAQTQDHIVFACADGIVKITQQSSTFSATHIANSQALPNEHRIGKLLAGQDHDLMIGIARGSFYKIDLANNEISAFNWQPEGVANYLAYGMSAVSKDLLVVDELGYINIFDSDNEFQAAGRFKAVESINTDSSMLLINNQAYNMTYLIHDQKVISLDLEQHSAAPIMTLDAPIESAAWLGVTKK</sequence>
<evidence type="ECO:0000313" key="1">
    <source>
        <dbReference type="EMBL" id="NOU52153.1"/>
    </source>
</evidence>
<dbReference type="AlphaFoldDB" id="A0A849VI51"/>
<dbReference type="InterPro" id="IPR015943">
    <property type="entry name" value="WD40/YVTN_repeat-like_dom_sf"/>
</dbReference>
<dbReference type="RefSeq" id="WP_171627213.1">
    <property type="nucleotide sequence ID" value="NZ_JABBPG010000008.1"/>
</dbReference>
<organism evidence="1 2">
    <name type="scientific">Pseudoalteromonas caenipelagi</name>
    <dbReference type="NCBI Taxonomy" id="2726988"/>
    <lineage>
        <taxon>Bacteria</taxon>
        <taxon>Pseudomonadati</taxon>
        <taxon>Pseudomonadota</taxon>
        <taxon>Gammaproteobacteria</taxon>
        <taxon>Alteromonadales</taxon>
        <taxon>Pseudoalteromonadaceae</taxon>
        <taxon>Pseudoalteromonas</taxon>
    </lineage>
</organism>
<keyword evidence="2" id="KW-1185">Reference proteome</keyword>
<proteinExistence type="predicted"/>
<reference evidence="1 2" key="1">
    <citation type="submission" date="2020-04" db="EMBL/GenBank/DDBJ databases">
        <title>Pseudoalteromonas caenipelagi sp. nov., isolated from a tidal flat.</title>
        <authorList>
            <person name="Park S."/>
            <person name="Yoon J.-H."/>
        </authorList>
    </citation>
    <scope>NUCLEOTIDE SEQUENCE [LARGE SCALE GENOMIC DNA]</scope>
    <source>
        <strain evidence="1 2">JBTF-M23</strain>
    </source>
</reference>
<dbReference type="Gene3D" id="2.130.10.10">
    <property type="entry name" value="YVTN repeat-like/Quinoprotein amine dehydrogenase"/>
    <property type="match status" value="1"/>
</dbReference>
<comment type="caution">
    <text evidence="1">The sequence shown here is derived from an EMBL/GenBank/DDBJ whole genome shotgun (WGS) entry which is preliminary data.</text>
</comment>
<protein>
    <submittedName>
        <fullName evidence="1">Uncharacterized protein</fullName>
    </submittedName>
</protein>
<dbReference type="EMBL" id="JABBPG010000008">
    <property type="protein sequence ID" value="NOU52153.1"/>
    <property type="molecule type" value="Genomic_DNA"/>
</dbReference>
<evidence type="ECO:0000313" key="2">
    <source>
        <dbReference type="Proteomes" id="UP000586305"/>
    </source>
</evidence>
<name>A0A849VI51_9GAMM</name>